<dbReference type="EMBL" id="BRXZ01000763">
    <property type="protein sequence ID" value="GMH53228.1"/>
    <property type="molecule type" value="Genomic_DNA"/>
</dbReference>
<reference evidence="12" key="1">
    <citation type="submission" date="2022-07" db="EMBL/GenBank/DDBJ databases">
        <title>Genome analysis of Parmales, a sister group of diatoms, reveals the evolutionary specialization of diatoms from phago-mixotrophs to photoautotrophs.</title>
        <authorList>
            <person name="Ban H."/>
            <person name="Sato S."/>
            <person name="Yoshikawa S."/>
            <person name="Kazumasa Y."/>
            <person name="Nakamura Y."/>
            <person name="Ichinomiya M."/>
            <person name="Saitoh K."/>
            <person name="Sato N."/>
            <person name="Blanc-Mathieu R."/>
            <person name="Endo H."/>
            <person name="Kuwata A."/>
            <person name="Ogata H."/>
        </authorList>
    </citation>
    <scope>NUCLEOTIDE SEQUENCE</scope>
</reference>
<keyword evidence="5 9" id="KW-0949">S-adenosyl-L-methionine</keyword>
<feature type="binding site" evidence="9">
    <location>
        <position position="280"/>
    </location>
    <ligand>
        <name>S-adenosyl-L-methionine</name>
        <dbReference type="ChEBI" id="CHEBI:59789"/>
    </ligand>
</feature>
<dbReference type="PROSITE" id="PS51686">
    <property type="entry name" value="SAM_MT_RSMB_NOP"/>
    <property type="match status" value="1"/>
</dbReference>
<keyword evidence="4 9" id="KW-0808">Transferase</keyword>
<name>A0A9W6ZLI9_9STRA</name>
<evidence type="ECO:0000256" key="8">
    <source>
        <dbReference type="ARBA" id="ARBA00023242"/>
    </source>
</evidence>
<evidence type="ECO:0000313" key="13">
    <source>
        <dbReference type="Proteomes" id="UP001165082"/>
    </source>
</evidence>
<evidence type="ECO:0000256" key="3">
    <source>
        <dbReference type="ARBA" id="ARBA00022603"/>
    </source>
</evidence>
<comment type="subcellular location">
    <subcellularLocation>
        <location evidence="1">Nucleus</location>
    </subcellularLocation>
</comment>
<feature type="region of interest" description="Disordered" evidence="10">
    <location>
        <begin position="1"/>
        <end position="48"/>
    </location>
</feature>
<feature type="region of interest" description="Disordered" evidence="10">
    <location>
        <begin position="544"/>
        <end position="563"/>
    </location>
</feature>
<dbReference type="OrthoDB" id="6093671at2759"/>
<feature type="region of interest" description="Disordered" evidence="10">
    <location>
        <begin position="399"/>
        <end position="466"/>
    </location>
</feature>
<dbReference type="GO" id="GO:0030488">
    <property type="term" value="P:tRNA methylation"/>
    <property type="evidence" value="ECO:0007669"/>
    <property type="project" value="UniProtKB-ARBA"/>
</dbReference>
<keyword evidence="3 9" id="KW-0489">Methyltransferase</keyword>
<evidence type="ECO:0000256" key="5">
    <source>
        <dbReference type="ARBA" id="ARBA00022691"/>
    </source>
</evidence>
<feature type="region of interest" description="Disordered" evidence="10">
    <location>
        <begin position="718"/>
        <end position="751"/>
    </location>
</feature>
<comment type="caution">
    <text evidence="12">The sequence shown here is derived from an EMBL/GenBank/DDBJ whole genome shotgun (WGS) entry which is preliminary data.</text>
</comment>
<keyword evidence="6" id="KW-0819">tRNA processing</keyword>
<feature type="binding site" evidence="9">
    <location>
        <begin position="201"/>
        <end position="207"/>
    </location>
    <ligand>
        <name>S-adenosyl-L-methionine</name>
        <dbReference type="ChEBI" id="CHEBI:59789"/>
    </ligand>
</feature>
<feature type="compositionally biased region" description="Basic residues" evidence="10">
    <location>
        <begin position="1"/>
        <end position="13"/>
    </location>
</feature>
<dbReference type="InterPro" id="IPR023270">
    <property type="entry name" value="RCMT_NCL1"/>
</dbReference>
<dbReference type="InterPro" id="IPR001678">
    <property type="entry name" value="MeTrfase_RsmB-F_NOP2_dom"/>
</dbReference>
<feature type="compositionally biased region" description="Basic and acidic residues" evidence="10">
    <location>
        <begin position="399"/>
        <end position="461"/>
    </location>
</feature>
<dbReference type="InterPro" id="IPR029063">
    <property type="entry name" value="SAM-dependent_MTases_sf"/>
</dbReference>
<dbReference type="Gene3D" id="3.40.50.150">
    <property type="entry name" value="Vaccinia Virus protein VP39"/>
    <property type="match status" value="1"/>
</dbReference>
<comment type="similarity">
    <text evidence="9">Belongs to the class I-like SAM-binding methyltransferase superfamily. RsmB/NOP family.</text>
</comment>
<feature type="active site" description="Nucleophile" evidence="9">
    <location>
        <position position="333"/>
    </location>
</feature>
<dbReference type="Pfam" id="PF01189">
    <property type="entry name" value="Methyltr_RsmB-F"/>
    <property type="match status" value="1"/>
</dbReference>
<dbReference type="Proteomes" id="UP001165082">
    <property type="component" value="Unassembled WGS sequence"/>
</dbReference>
<comment type="caution">
    <text evidence="9">Lacks conserved residue(s) required for the propagation of feature annotation.</text>
</comment>
<dbReference type="Pfam" id="PF25376">
    <property type="entry name" value="Pre-PUA_NSUN2"/>
    <property type="match status" value="1"/>
</dbReference>
<evidence type="ECO:0000256" key="10">
    <source>
        <dbReference type="SAM" id="MobiDB-lite"/>
    </source>
</evidence>
<organism evidence="12 13">
    <name type="scientific">Triparma retinervis</name>
    <dbReference type="NCBI Taxonomy" id="2557542"/>
    <lineage>
        <taxon>Eukaryota</taxon>
        <taxon>Sar</taxon>
        <taxon>Stramenopiles</taxon>
        <taxon>Ochrophyta</taxon>
        <taxon>Bolidophyceae</taxon>
        <taxon>Parmales</taxon>
        <taxon>Triparmaceae</taxon>
        <taxon>Triparma</taxon>
    </lineage>
</organism>
<gene>
    <name evidence="12" type="ORF">TrRE_jg11172</name>
</gene>
<evidence type="ECO:0000256" key="4">
    <source>
        <dbReference type="ARBA" id="ARBA00022679"/>
    </source>
</evidence>
<dbReference type="SUPFAM" id="SSF53335">
    <property type="entry name" value="S-adenosyl-L-methionine-dependent methyltransferases"/>
    <property type="match status" value="1"/>
</dbReference>
<feature type="binding site" evidence="9">
    <location>
        <position position="226"/>
    </location>
    <ligand>
        <name>S-adenosyl-L-methionine</name>
        <dbReference type="ChEBI" id="CHEBI:59789"/>
    </ligand>
</feature>
<evidence type="ECO:0000256" key="2">
    <source>
        <dbReference type="ARBA" id="ARBA00022555"/>
    </source>
</evidence>
<evidence type="ECO:0000313" key="12">
    <source>
        <dbReference type="EMBL" id="GMH53228.1"/>
    </source>
</evidence>
<dbReference type="InterPro" id="IPR023267">
    <property type="entry name" value="RCMT"/>
</dbReference>
<feature type="compositionally biased region" description="Basic and acidic residues" evidence="10">
    <location>
        <begin position="29"/>
        <end position="48"/>
    </location>
</feature>
<evidence type="ECO:0000256" key="6">
    <source>
        <dbReference type="ARBA" id="ARBA00022694"/>
    </source>
</evidence>
<dbReference type="PANTHER" id="PTHR22808:SF1">
    <property type="entry name" value="RNA CYTOSINE-C(5)-METHYLTRANSFERASE NSUN2-RELATED"/>
    <property type="match status" value="1"/>
</dbReference>
<evidence type="ECO:0000256" key="7">
    <source>
        <dbReference type="ARBA" id="ARBA00022884"/>
    </source>
</evidence>
<protein>
    <recommendedName>
        <fullName evidence="11">SAM-dependent MTase RsmB/NOP-type domain-containing protein</fullName>
    </recommendedName>
</protein>
<dbReference type="PRINTS" id="PR02008">
    <property type="entry name" value="RCMTFAMILY"/>
</dbReference>
<sequence length="751" mass="84504">MGKYSNKNKKRKDNRNGGNRHNSNRHNSNKNDSRDNRNGPPRVKEMRSDRMVAYYTYQNVFGHGTKVSKEEDRKSFLEASCRPLNASFRITKLATPEFKEQFTARMQEILGSDGQITITYDTPSGKAVRKLKPPQPIPFIENGWMLDVDRSTIRKNKGLKSFFEFLMVASDSGLITRQETVSMVPPVALSIEPHHLVLDTCAAPGSKTCQILENVSLGSGWVMANDVNVSRAHMLVHQCKRINSPSLVVVTHAGQEMPMPKTFRNDGEGNEGWADRVLCDVPCTGDGTMRKNAGIFRKWSVNQQNNIHKIQLDIALRGVRQCKVGGLVVYSTCSMSPMENEAVVAQIIRETGYAVEVEECRELSEKGFSCRGGMTTWKVMDDRDATRRHFGEVIEDKPRFKKGGWDHQERQVKAGDDDGGESRPAKKAKVEGQEGDKEDPCGETKAAEEAKREPKNGKMSEDGTYIIPVYDDSPEKWSSESMIADCNKEGLWEFKTHSDVPSHLTASIPKGLFPPTPAEASRMGLEKCMRIMPQDMDTGGFFVTESSGGGGQKDSKQHNPNQEIIPLSPALTSSLVDFYGLSGAPLSCFFARTHTAKGIMYLHPSVLSHLASDDRGQYKLVHSGVQVFEKNSKNLSLVPYRIHQDGVRYAAPYMNKRKIQLSNRDYCTLVRAGIERKENQLRTCMLEEATRKELQGVRSRMEGEMRWDPRDVLEEEWFGRDRTKDKEGKGKGEEEEKEEKGKEEDEEDTKA</sequence>
<evidence type="ECO:0000259" key="11">
    <source>
        <dbReference type="PROSITE" id="PS51686"/>
    </source>
</evidence>
<keyword evidence="8" id="KW-0539">Nucleus</keyword>
<evidence type="ECO:0000256" key="1">
    <source>
        <dbReference type="ARBA" id="ARBA00004123"/>
    </source>
</evidence>
<dbReference type="GO" id="GO:0016428">
    <property type="term" value="F:tRNA (cytidine-5-)-methyltransferase activity"/>
    <property type="evidence" value="ECO:0007669"/>
    <property type="project" value="InterPro"/>
</dbReference>
<keyword evidence="7 9" id="KW-0694">RNA-binding</keyword>
<feature type="domain" description="SAM-dependent MTase RsmB/NOP-type" evidence="11">
    <location>
        <begin position="76"/>
        <end position="397"/>
    </location>
</feature>
<dbReference type="PRINTS" id="PR02011">
    <property type="entry name" value="RCMTNCL1"/>
</dbReference>
<proteinExistence type="inferred from homology"/>
<dbReference type="InterPro" id="IPR049560">
    <property type="entry name" value="MeTrfase_RsmB-F_NOP2_cat"/>
</dbReference>
<accession>A0A9W6ZLI9</accession>
<keyword evidence="2" id="KW-0820">tRNA-binding</keyword>
<keyword evidence="13" id="KW-1185">Reference proteome</keyword>
<dbReference type="GO" id="GO:0005634">
    <property type="term" value="C:nucleus"/>
    <property type="evidence" value="ECO:0007669"/>
    <property type="project" value="UniProtKB-SubCell"/>
</dbReference>
<dbReference type="PANTHER" id="PTHR22808">
    <property type="entry name" value="NCL1 YEAST -RELATED NOL1/NOP2/FMU SUN DOMAIN-CONTAINING"/>
    <property type="match status" value="1"/>
</dbReference>
<dbReference type="GO" id="GO:0000049">
    <property type="term" value="F:tRNA binding"/>
    <property type="evidence" value="ECO:0007669"/>
    <property type="project" value="UniProtKB-KW"/>
</dbReference>
<dbReference type="AlphaFoldDB" id="A0A9W6ZLI9"/>
<dbReference type="InterPro" id="IPR057285">
    <property type="entry name" value="Pre-PUA_NSUN2"/>
</dbReference>
<evidence type="ECO:0000256" key="9">
    <source>
        <dbReference type="PROSITE-ProRule" id="PRU01023"/>
    </source>
</evidence>